<name>A0A964T626_9HYPH</name>
<dbReference type="OrthoDB" id="9806511at2"/>
<comment type="caution">
    <text evidence="1">The sequence shown here is derived from an EMBL/GenBank/DDBJ whole genome shotgun (WGS) entry which is preliminary data.</text>
</comment>
<dbReference type="Gene3D" id="3.30.310.50">
    <property type="entry name" value="Alpha-D-phosphohexomutase, C-terminal domain"/>
    <property type="match status" value="1"/>
</dbReference>
<proteinExistence type="predicted"/>
<evidence type="ECO:0000313" key="2">
    <source>
        <dbReference type="Proteomes" id="UP000773614"/>
    </source>
</evidence>
<dbReference type="AlphaFoldDB" id="A0A964T626"/>
<reference evidence="1" key="1">
    <citation type="submission" date="2019-03" db="EMBL/GenBank/DDBJ databases">
        <title>Afifella sp. nov., isolated from activated sludge.</title>
        <authorList>
            <person name="Li Q."/>
            <person name="Liu Y."/>
        </authorList>
    </citation>
    <scope>NUCLEOTIDE SEQUENCE</scope>
    <source>
        <strain evidence="1">L72</strain>
    </source>
</reference>
<keyword evidence="2" id="KW-1185">Reference proteome</keyword>
<dbReference type="Proteomes" id="UP000773614">
    <property type="component" value="Unassembled WGS sequence"/>
</dbReference>
<sequence>MSHSTSQALVPTTDPDRYIAALEERFSGRETTGFADKNGRLEFPWGSCILDAAPDALVIGLVAEDDASVERLEAAISEAVRAVAPEAPPLAWTRGLRGT</sequence>
<dbReference type="InterPro" id="IPR014543">
    <property type="entry name" value="UCP028291"/>
</dbReference>
<dbReference type="RefSeq" id="WP_161141151.1">
    <property type="nucleotide sequence ID" value="NZ_SPKJ01000049.1"/>
</dbReference>
<protein>
    <submittedName>
        <fullName evidence="1">DUF2218 domain-containing protein</fullName>
    </submittedName>
</protein>
<dbReference type="EMBL" id="SPKJ01000049">
    <property type="protein sequence ID" value="MYZ48805.1"/>
    <property type="molecule type" value="Genomic_DNA"/>
</dbReference>
<organism evidence="1 2">
    <name type="scientific">Propylenella binzhouense</name>
    <dbReference type="NCBI Taxonomy" id="2555902"/>
    <lineage>
        <taxon>Bacteria</taxon>
        <taxon>Pseudomonadati</taxon>
        <taxon>Pseudomonadota</taxon>
        <taxon>Alphaproteobacteria</taxon>
        <taxon>Hyphomicrobiales</taxon>
        <taxon>Propylenellaceae</taxon>
        <taxon>Propylenella</taxon>
    </lineage>
</organism>
<dbReference type="Pfam" id="PF09981">
    <property type="entry name" value="DUF2218"/>
    <property type="match status" value="1"/>
</dbReference>
<accession>A0A964T626</accession>
<gene>
    <name evidence="1" type="ORF">E4O86_13905</name>
</gene>
<evidence type="ECO:0000313" key="1">
    <source>
        <dbReference type="EMBL" id="MYZ48805.1"/>
    </source>
</evidence>